<evidence type="ECO:0000256" key="5">
    <source>
        <dbReference type="ARBA" id="ARBA00022597"/>
    </source>
</evidence>
<evidence type="ECO:0000256" key="4">
    <source>
        <dbReference type="ARBA" id="ARBA00022452"/>
    </source>
</evidence>
<keyword evidence="10" id="KW-0626">Porin</keyword>
<dbReference type="PANTHER" id="PTHR33619:SF3">
    <property type="entry name" value="POLYSACCHARIDE EXPORT PROTEIN GFCE-RELATED"/>
    <property type="match status" value="1"/>
</dbReference>
<dbReference type="PANTHER" id="PTHR33619">
    <property type="entry name" value="POLYSACCHARIDE EXPORT PROTEIN GFCE-RELATED"/>
    <property type="match status" value="1"/>
</dbReference>
<dbReference type="InterPro" id="IPR049712">
    <property type="entry name" value="Poly_export"/>
</dbReference>
<dbReference type="InterPro" id="IPR003715">
    <property type="entry name" value="Poly_export_N"/>
</dbReference>
<dbReference type="RefSeq" id="WP_242153047.1">
    <property type="nucleotide sequence ID" value="NZ_CP093379.1"/>
</dbReference>
<keyword evidence="12" id="KW-0564">Palmitate</keyword>
<evidence type="ECO:0000313" key="20">
    <source>
        <dbReference type="Proteomes" id="UP000829542"/>
    </source>
</evidence>
<keyword evidence="7 15" id="KW-0732">Signal</keyword>
<name>A0ABY3X6T5_9GAMM</name>
<organism evidence="19 20">
    <name type="scientific">Ignatzschineria rhizosphaerae</name>
    <dbReference type="NCBI Taxonomy" id="2923279"/>
    <lineage>
        <taxon>Bacteria</taxon>
        <taxon>Pseudomonadati</taxon>
        <taxon>Pseudomonadota</taxon>
        <taxon>Gammaproteobacteria</taxon>
        <taxon>Cardiobacteriales</taxon>
        <taxon>Ignatzschineriaceae</taxon>
        <taxon>Ignatzschineria</taxon>
    </lineage>
</organism>
<comment type="subcellular location">
    <subcellularLocation>
        <location evidence="1">Cell outer membrane</location>
        <topology evidence="1">Multi-pass membrane protein</topology>
    </subcellularLocation>
</comment>
<evidence type="ECO:0000256" key="3">
    <source>
        <dbReference type="ARBA" id="ARBA00022448"/>
    </source>
</evidence>
<dbReference type="Pfam" id="PF02563">
    <property type="entry name" value="Poly_export"/>
    <property type="match status" value="1"/>
</dbReference>
<evidence type="ECO:0000259" key="16">
    <source>
        <dbReference type="Pfam" id="PF02563"/>
    </source>
</evidence>
<evidence type="ECO:0000256" key="9">
    <source>
        <dbReference type="ARBA" id="ARBA00023065"/>
    </source>
</evidence>
<evidence type="ECO:0000256" key="2">
    <source>
        <dbReference type="ARBA" id="ARBA00009450"/>
    </source>
</evidence>
<protein>
    <submittedName>
        <fullName evidence="19">Polysaccharide biosynthesis/export family protein</fullName>
    </submittedName>
</protein>
<dbReference type="Gene3D" id="3.10.560.10">
    <property type="entry name" value="Outer membrane lipoprotein wza domain like"/>
    <property type="match status" value="2"/>
</dbReference>
<dbReference type="InterPro" id="IPR019554">
    <property type="entry name" value="Soluble_ligand-bd"/>
</dbReference>
<feature type="chain" id="PRO_5045385584" evidence="15">
    <location>
        <begin position="35"/>
        <end position="383"/>
    </location>
</feature>
<evidence type="ECO:0000256" key="6">
    <source>
        <dbReference type="ARBA" id="ARBA00022692"/>
    </source>
</evidence>
<dbReference type="EMBL" id="CP093379">
    <property type="protein sequence ID" value="UNM97474.1"/>
    <property type="molecule type" value="Genomic_DNA"/>
</dbReference>
<evidence type="ECO:0000313" key="19">
    <source>
        <dbReference type="EMBL" id="UNM97474.1"/>
    </source>
</evidence>
<evidence type="ECO:0000256" key="12">
    <source>
        <dbReference type="ARBA" id="ARBA00023139"/>
    </source>
</evidence>
<keyword evidence="13" id="KW-0998">Cell outer membrane</keyword>
<evidence type="ECO:0000259" key="17">
    <source>
        <dbReference type="Pfam" id="PF10531"/>
    </source>
</evidence>
<evidence type="ECO:0000256" key="8">
    <source>
        <dbReference type="ARBA" id="ARBA00023047"/>
    </source>
</evidence>
<keyword evidence="9" id="KW-0406">Ion transport</keyword>
<dbReference type="InterPro" id="IPR054765">
    <property type="entry name" value="SLBB_dom"/>
</dbReference>
<accession>A0ABY3X6T5</accession>
<dbReference type="Gene3D" id="3.30.1950.10">
    <property type="entry name" value="wza like domain"/>
    <property type="match status" value="1"/>
</dbReference>
<evidence type="ECO:0000256" key="11">
    <source>
        <dbReference type="ARBA" id="ARBA00023136"/>
    </source>
</evidence>
<keyword evidence="20" id="KW-1185">Reference proteome</keyword>
<keyword evidence="14" id="KW-0449">Lipoprotein</keyword>
<feature type="domain" description="Polysaccharide export protein N-terminal" evidence="16">
    <location>
        <begin position="89"/>
        <end position="175"/>
    </location>
</feature>
<evidence type="ECO:0000256" key="1">
    <source>
        <dbReference type="ARBA" id="ARBA00004571"/>
    </source>
</evidence>
<evidence type="ECO:0000256" key="14">
    <source>
        <dbReference type="ARBA" id="ARBA00023288"/>
    </source>
</evidence>
<evidence type="ECO:0000256" key="15">
    <source>
        <dbReference type="SAM" id="SignalP"/>
    </source>
</evidence>
<evidence type="ECO:0000259" key="18">
    <source>
        <dbReference type="Pfam" id="PF22461"/>
    </source>
</evidence>
<feature type="signal peptide" evidence="15">
    <location>
        <begin position="1"/>
        <end position="34"/>
    </location>
</feature>
<gene>
    <name evidence="19" type="ORF">MMG00_06435</name>
</gene>
<dbReference type="Proteomes" id="UP000829542">
    <property type="component" value="Chromosome"/>
</dbReference>
<sequence length="383" mass="41058">MKKHSFVSIKNIAKYSLIIALPFAVSACSGIISAAGPGKASIVNQQNKTNSGEATLVNGYQFVELSPSTIKDYMRPKTTKLNSSVSKPSMPELRMISGDVISIMVADSAEDGALFAPLATGGTVFEKVRLNSRGEISLPYAGVINLRGLTTIEAEQKVREQLKRYVTDPQVVINIVGDLGGSVLVAGDVNKPGRFSTLEGPLTLLDAVNLAGGPKLEPYLVDVVVRNGSSVTKYNYEDLLNGMNHPIPANTEVVVERAKQRFVAMGAVQNPGLHDFPAKNASLLDVLGTIGGLSESKANASGVFVFRLSDGIEYDAVSNTITSKEKPVVFQLNLKDPTSMFVARQFLMHPDDAVYVTNAATYEFQKLIAPIVQVLVLGNTIDK</sequence>
<evidence type="ECO:0000256" key="7">
    <source>
        <dbReference type="ARBA" id="ARBA00022729"/>
    </source>
</evidence>
<keyword evidence="4" id="KW-1134">Transmembrane beta strand</keyword>
<evidence type="ECO:0000256" key="10">
    <source>
        <dbReference type="ARBA" id="ARBA00023114"/>
    </source>
</evidence>
<keyword evidence="3" id="KW-0813">Transport</keyword>
<dbReference type="Pfam" id="PF22461">
    <property type="entry name" value="SLBB_2"/>
    <property type="match status" value="1"/>
</dbReference>
<comment type="similarity">
    <text evidence="2">Belongs to the BexD/CtrA/VexA family.</text>
</comment>
<evidence type="ECO:0000256" key="13">
    <source>
        <dbReference type="ARBA" id="ARBA00023237"/>
    </source>
</evidence>
<dbReference type="Pfam" id="PF10531">
    <property type="entry name" value="SLBB"/>
    <property type="match status" value="1"/>
</dbReference>
<proteinExistence type="inferred from homology"/>
<keyword evidence="8" id="KW-0625">Polysaccharide transport</keyword>
<dbReference type="PROSITE" id="PS51257">
    <property type="entry name" value="PROKAR_LIPOPROTEIN"/>
    <property type="match status" value="1"/>
</dbReference>
<keyword evidence="6" id="KW-0812">Transmembrane</keyword>
<keyword evidence="5" id="KW-0762">Sugar transport</keyword>
<keyword evidence="11" id="KW-0472">Membrane</keyword>
<feature type="domain" description="Soluble ligand binding" evidence="17">
    <location>
        <begin position="184"/>
        <end position="227"/>
    </location>
</feature>
<reference evidence="19 20" key="1">
    <citation type="submission" date="2022-03" db="EMBL/GenBank/DDBJ databases">
        <title>Ignatzschineria rhizosphaerae HR5S32.</title>
        <authorList>
            <person name="Sun J.Q."/>
            <person name="Feng J.Y."/>
        </authorList>
    </citation>
    <scope>NUCLEOTIDE SEQUENCE [LARGE SCALE GENOMIC DNA]</scope>
    <source>
        <strain evidence="19 20">HR5S32</strain>
    </source>
</reference>
<feature type="domain" description="SLBB" evidence="18">
    <location>
        <begin position="260"/>
        <end position="356"/>
    </location>
</feature>